<dbReference type="Proteomes" id="UP000241376">
    <property type="component" value="Segment"/>
</dbReference>
<keyword evidence="2 4" id="KW-0808">Transferase</keyword>
<evidence type="ECO:0000313" key="4">
    <source>
        <dbReference type="EMBL" id="ATE84567.1"/>
    </source>
</evidence>
<dbReference type="GO" id="GO:0008170">
    <property type="term" value="F:N-methyltransferase activity"/>
    <property type="evidence" value="ECO:0007669"/>
    <property type="project" value="InterPro"/>
</dbReference>
<dbReference type="GO" id="GO:0009007">
    <property type="term" value="F:site-specific DNA-methyltransferase (adenine-specific) activity"/>
    <property type="evidence" value="ECO:0007669"/>
    <property type="project" value="UniProtKB-EC"/>
</dbReference>
<dbReference type="PRINTS" id="PR00508">
    <property type="entry name" value="S21N4MTFRASE"/>
</dbReference>
<name>A0A2K8IKC3_9CAUD</name>
<feature type="domain" description="DNA methylase N-4/N-6" evidence="3">
    <location>
        <begin position="24"/>
        <end position="241"/>
    </location>
</feature>
<dbReference type="InterPro" id="IPR002941">
    <property type="entry name" value="DNA_methylase_N4/N6"/>
</dbReference>
<dbReference type="GO" id="GO:0032259">
    <property type="term" value="P:methylation"/>
    <property type="evidence" value="ECO:0007669"/>
    <property type="project" value="UniProtKB-KW"/>
</dbReference>
<evidence type="ECO:0000313" key="5">
    <source>
        <dbReference type="Proteomes" id="UP000241376"/>
    </source>
</evidence>
<evidence type="ECO:0000259" key="3">
    <source>
        <dbReference type="Pfam" id="PF01555"/>
    </source>
</evidence>
<dbReference type="InterPro" id="IPR001091">
    <property type="entry name" value="RM_Methyltransferase"/>
</dbReference>
<evidence type="ECO:0000256" key="2">
    <source>
        <dbReference type="ARBA" id="ARBA00022679"/>
    </source>
</evidence>
<keyword evidence="1 4" id="KW-0489">Methyltransferase</keyword>
<dbReference type="EMBL" id="MF775705">
    <property type="protein sequence ID" value="ATE84567.1"/>
    <property type="molecule type" value="Genomic_DNA"/>
</dbReference>
<dbReference type="GO" id="GO:0003677">
    <property type="term" value="F:DNA binding"/>
    <property type="evidence" value="ECO:0007669"/>
    <property type="project" value="InterPro"/>
</dbReference>
<sequence length="249" mass="28583">MIELNKIYNEDCLEGMKKIPDGSIDMILCDLPYGTTASKWDSIIDFEKLWEEYERIISDNGAIVLTASGSFTHKVISSNEKLFRYKWIWIKSRPGNFVNANNRPMTKYEEILVFSRGKTANGSKNKMKYNPQGLIEVNKTTKASPMKFGTMAGKRPSHQKYTKQKYTNYPVDVLEFNSLGSYSHPNQKPVDLFEYLIKTYTNKGDTVLDNCMGSGTTAIACLNTERNFIGFELNEEYYNMSLKRISENE</sequence>
<dbReference type="InterPro" id="IPR029063">
    <property type="entry name" value="SAM-dependent_MTases_sf"/>
</dbReference>
<dbReference type="Pfam" id="PF01555">
    <property type="entry name" value="N6_N4_Mtase"/>
    <property type="match status" value="1"/>
</dbReference>
<organism evidence="4 5">
    <name type="scientific">Lactococcus phage LP1502c</name>
    <dbReference type="NCBI Taxonomy" id="2027279"/>
    <lineage>
        <taxon>Viruses</taxon>
        <taxon>Duplodnaviria</taxon>
        <taxon>Heunggongvirae</taxon>
        <taxon>Uroviricota</taxon>
        <taxon>Caudoviricetes</taxon>
        <taxon>Skunavirus</taxon>
        <taxon>Skunavirus LP1502a</taxon>
    </lineage>
</organism>
<dbReference type="EC" id="2.1.1.72" evidence="4"/>
<protein>
    <submittedName>
        <fullName evidence="4">Site-specific DNA-methyltransferase</fullName>
        <ecNumber evidence="4">2.1.1.72</ecNumber>
    </submittedName>
</protein>
<evidence type="ECO:0000256" key="1">
    <source>
        <dbReference type="ARBA" id="ARBA00022603"/>
    </source>
</evidence>
<reference evidence="4" key="1">
    <citation type="journal article" date="2018" name="Mol. Biol. Evol.">
        <title>Rates of mutation and recombination in Siphoviridae phage genome evolution over three decades.</title>
        <authorList>
            <person name="Kupczok A."/>
            <person name="Neve H."/>
            <person name="Huang K.D."/>
            <person name="Hoeppner M.P."/>
            <person name="Heller K.J."/>
            <person name="Franz C.M.A.P."/>
            <person name="Dagan T."/>
        </authorList>
    </citation>
    <scope>NUCLEOTIDE SEQUENCE [LARGE SCALE GENOMIC DNA]</scope>
</reference>
<accession>A0A2K8IKC3</accession>
<proteinExistence type="predicted"/>
<dbReference type="SUPFAM" id="SSF53335">
    <property type="entry name" value="S-adenosyl-L-methionine-dependent methyltransferases"/>
    <property type="match status" value="1"/>
</dbReference>
<gene>
    <name evidence="4" type="ORF">LP1502c_02</name>
</gene>
<dbReference type="Gene3D" id="3.40.50.150">
    <property type="entry name" value="Vaccinia Virus protein VP39"/>
    <property type="match status" value="1"/>
</dbReference>